<name>A0A1H2H1J1_9ACTN</name>
<keyword evidence="2" id="KW-1185">Reference proteome</keyword>
<dbReference type="RefSeq" id="WP_046766385.1">
    <property type="nucleotide sequence ID" value="NZ_KQ061219.1"/>
</dbReference>
<dbReference type="AlphaFoldDB" id="A0A1H2H1J1"/>
<dbReference type="STRING" id="419479.SAMN04488563_0790"/>
<evidence type="ECO:0000313" key="2">
    <source>
        <dbReference type="Proteomes" id="UP000182977"/>
    </source>
</evidence>
<proteinExistence type="predicted"/>
<evidence type="ECO:0000313" key="1">
    <source>
        <dbReference type="EMBL" id="SDU25691.1"/>
    </source>
</evidence>
<dbReference type="Proteomes" id="UP000182977">
    <property type="component" value="Chromosome I"/>
</dbReference>
<sequence>MGFTPRQIQAVADRLHHIATHAQRDSWTPARAHGAVNAALEQLGPAEPLDDVEAAFPPLRICYEAEFTQ</sequence>
<dbReference type="EMBL" id="LT629791">
    <property type="protein sequence ID" value="SDU25691.1"/>
    <property type="molecule type" value="Genomic_DNA"/>
</dbReference>
<gene>
    <name evidence="1" type="ORF">SAMN04488563_0790</name>
</gene>
<accession>A0A1H2H1J1</accession>
<reference evidence="2" key="1">
    <citation type="submission" date="2016-10" db="EMBL/GenBank/DDBJ databases">
        <authorList>
            <person name="Varghese N."/>
            <person name="Submissions S."/>
        </authorList>
    </citation>
    <scope>NUCLEOTIDE SEQUENCE [LARGE SCALE GENOMIC DNA]</scope>
    <source>
        <strain evidence="2">DSM 45079</strain>
    </source>
</reference>
<protein>
    <submittedName>
        <fullName evidence="1">Uncharacterized protein</fullName>
    </submittedName>
</protein>
<organism evidence="1 2">
    <name type="scientific">Jiangella alkaliphila</name>
    <dbReference type="NCBI Taxonomy" id="419479"/>
    <lineage>
        <taxon>Bacteria</taxon>
        <taxon>Bacillati</taxon>
        <taxon>Actinomycetota</taxon>
        <taxon>Actinomycetes</taxon>
        <taxon>Jiangellales</taxon>
        <taxon>Jiangellaceae</taxon>
        <taxon>Jiangella</taxon>
    </lineage>
</organism>